<evidence type="ECO:0000313" key="3">
    <source>
        <dbReference type="EMBL" id="OGD56682.1"/>
    </source>
</evidence>
<dbReference type="Proteomes" id="UP000178764">
    <property type="component" value="Unassembled WGS sequence"/>
</dbReference>
<dbReference type="EMBL" id="MEZT01000015">
    <property type="protein sequence ID" value="OGD56682.1"/>
    <property type="molecule type" value="Genomic_DNA"/>
</dbReference>
<dbReference type="AlphaFoldDB" id="A0A1F5DNH8"/>
<dbReference type="GO" id="GO:0006281">
    <property type="term" value="P:DNA repair"/>
    <property type="evidence" value="ECO:0007669"/>
    <property type="project" value="InterPro"/>
</dbReference>
<dbReference type="InterPro" id="IPR036388">
    <property type="entry name" value="WH-like_DNA-bd_sf"/>
</dbReference>
<keyword evidence="1" id="KW-0227">DNA damage</keyword>
<protein>
    <recommendedName>
        <fullName evidence="2">Methylated-DNA-[protein]-cysteine S-methyltransferase DNA binding domain-containing protein</fullName>
    </recommendedName>
</protein>
<evidence type="ECO:0000256" key="1">
    <source>
        <dbReference type="ARBA" id="ARBA00022763"/>
    </source>
</evidence>
<evidence type="ECO:0000259" key="2">
    <source>
        <dbReference type="Pfam" id="PF01035"/>
    </source>
</evidence>
<dbReference type="PANTHER" id="PTHR42942:SF1">
    <property type="entry name" value="ALKYLTRANSFERASE-LIKE PROTEIN 1"/>
    <property type="match status" value="1"/>
</dbReference>
<reference evidence="3 4" key="1">
    <citation type="journal article" date="2016" name="Nat. Commun.">
        <title>Thousands of microbial genomes shed light on interconnected biogeochemical processes in an aquifer system.</title>
        <authorList>
            <person name="Anantharaman K."/>
            <person name="Brown C.T."/>
            <person name="Hug L.A."/>
            <person name="Sharon I."/>
            <person name="Castelle C.J."/>
            <person name="Probst A.J."/>
            <person name="Thomas B.C."/>
            <person name="Singh A."/>
            <person name="Wilkins M.J."/>
            <person name="Karaoz U."/>
            <person name="Brodie E.L."/>
            <person name="Williams K.H."/>
            <person name="Hubbard S.S."/>
            <person name="Banfield J.F."/>
        </authorList>
    </citation>
    <scope>NUCLEOTIDE SEQUENCE [LARGE SCALE GENOMIC DNA]</scope>
</reference>
<dbReference type="SUPFAM" id="SSF46767">
    <property type="entry name" value="Methylated DNA-protein cysteine methyltransferase, C-terminal domain"/>
    <property type="match status" value="1"/>
</dbReference>
<proteinExistence type="predicted"/>
<sequence length="118" mass="13095">MSPPKRDEFNHRVWALVRQIPSGKVCTYGQIAALLTPPPGMDPKSYLAFAPRWVGGAMANCPQDVPWQRVINSQGKVSLRPGSGGMHQRELLEAEGVVFDEHNRVDLKIFAWDSPAKS</sequence>
<gene>
    <name evidence="3" type="ORF">A2V71_03680</name>
</gene>
<dbReference type="InterPro" id="IPR014048">
    <property type="entry name" value="MethylDNA_cys_MeTrfase_DNA-bd"/>
</dbReference>
<organism evidence="3 4">
    <name type="scientific">Candidatus Berkelbacteria bacterium RBG_13_40_8</name>
    <dbReference type="NCBI Taxonomy" id="1797467"/>
    <lineage>
        <taxon>Bacteria</taxon>
        <taxon>Candidatus Berkelbacteria</taxon>
    </lineage>
</organism>
<dbReference type="PANTHER" id="PTHR42942">
    <property type="entry name" value="6-O-METHYLGUANINE DNA METHYLTRANSFERASE"/>
    <property type="match status" value="1"/>
</dbReference>
<accession>A0A1F5DNH8</accession>
<dbReference type="CDD" id="cd06445">
    <property type="entry name" value="ATase"/>
    <property type="match status" value="1"/>
</dbReference>
<name>A0A1F5DNH8_9BACT</name>
<comment type="caution">
    <text evidence="3">The sequence shown here is derived from an EMBL/GenBank/DDBJ whole genome shotgun (WGS) entry which is preliminary data.</text>
</comment>
<dbReference type="Gene3D" id="1.10.10.10">
    <property type="entry name" value="Winged helix-like DNA-binding domain superfamily/Winged helix DNA-binding domain"/>
    <property type="match status" value="1"/>
</dbReference>
<dbReference type="InterPro" id="IPR052520">
    <property type="entry name" value="ATL_DNA_repair"/>
</dbReference>
<feature type="domain" description="Methylated-DNA-[protein]-cysteine S-methyltransferase DNA binding" evidence="2">
    <location>
        <begin position="8"/>
        <end position="97"/>
    </location>
</feature>
<evidence type="ECO:0000313" key="4">
    <source>
        <dbReference type="Proteomes" id="UP000178764"/>
    </source>
</evidence>
<dbReference type="GO" id="GO:0003824">
    <property type="term" value="F:catalytic activity"/>
    <property type="evidence" value="ECO:0007669"/>
    <property type="project" value="InterPro"/>
</dbReference>
<dbReference type="InterPro" id="IPR036217">
    <property type="entry name" value="MethylDNA_cys_MeTrfase_DNAb"/>
</dbReference>
<dbReference type="Pfam" id="PF01035">
    <property type="entry name" value="DNA_binding_1"/>
    <property type="match status" value="1"/>
</dbReference>